<dbReference type="InterPro" id="IPR001179">
    <property type="entry name" value="PPIase_FKBP_dom"/>
</dbReference>
<evidence type="ECO:0000256" key="3">
    <source>
        <dbReference type="PROSITE-ProRule" id="PRU00277"/>
    </source>
</evidence>
<accession>A0A1A9HX25</accession>
<name>A0A1A9HX25_9BACT</name>
<dbReference type="AlphaFoldDB" id="A0A1A9HX25"/>
<evidence type="ECO:0000256" key="4">
    <source>
        <dbReference type="RuleBase" id="RU003915"/>
    </source>
</evidence>
<dbReference type="EC" id="5.2.1.8" evidence="4"/>
<dbReference type="PROSITE" id="PS51257">
    <property type="entry name" value="PROKAR_LIPOPROTEIN"/>
    <property type="match status" value="1"/>
</dbReference>
<evidence type="ECO:0000256" key="2">
    <source>
        <dbReference type="ARBA" id="ARBA00023110"/>
    </source>
</evidence>
<proteinExistence type="inferred from homology"/>
<evidence type="ECO:0000259" key="5">
    <source>
        <dbReference type="PROSITE" id="PS50059"/>
    </source>
</evidence>
<dbReference type="InterPro" id="IPR046357">
    <property type="entry name" value="PPIase_dom_sf"/>
</dbReference>
<evidence type="ECO:0000313" key="7">
    <source>
        <dbReference type="Proteomes" id="UP000077667"/>
    </source>
</evidence>
<protein>
    <recommendedName>
        <fullName evidence="4">Peptidyl-prolyl cis-trans isomerase</fullName>
        <ecNumber evidence="4">5.2.1.8</ecNumber>
    </recommendedName>
</protein>
<dbReference type="Proteomes" id="UP000077667">
    <property type="component" value="Chromosome"/>
</dbReference>
<reference evidence="6 7" key="1">
    <citation type="submission" date="2016-05" db="EMBL/GenBank/DDBJ databases">
        <title>Niabella ginsenosidivorans BS26 whole genome sequencing.</title>
        <authorList>
            <person name="Im W.T."/>
            <person name="Siddiqi M.Z."/>
        </authorList>
    </citation>
    <scope>NUCLEOTIDE SEQUENCE [LARGE SCALE GENOMIC DNA]</scope>
    <source>
        <strain evidence="6 7">BS26</strain>
    </source>
</reference>
<feature type="domain" description="PPIase FKBP-type" evidence="5">
    <location>
        <begin position="77"/>
        <end position="166"/>
    </location>
</feature>
<keyword evidence="2 3" id="KW-0697">Rotamase</keyword>
<comment type="catalytic activity">
    <reaction evidence="1 3 4">
        <text>[protein]-peptidylproline (omega=180) = [protein]-peptidylproline (omega=0)</text>
        <dbReference type="Rhea" id="RHEA:16237"/>
        <dbReference type="Rhea" id="RHEA-COMP:10747"/>
        <dbReference type="Rhea" id="RHEA-COMP:10748"/>
        <dbReference type="ChEBI" id="CHEBI:83833"/>
        <dbReference type="ChEBI" id="CHEBI:83834"/>
        <dbReference type="EC" id="5.2.1.8"/>
    </reaction>
</comment>
<dbReference type="RefSeq" id="WP_067751041.1">
    <property type="nucleotide sequence ID" value="NZ_CP015772.1"/>
</dbReference>
<dbReference type="GO" id="GO:0003755">
    <property type="term" value="F:peptidyl-prolyl cis-trans isomerase activity"/>
    <property type="evidence" value="ECO:0007669"/>
    <property type="project" value="UniProtKB-UniRule"/>
</dbReference>
<dbReference type="Gene3D" id="3.10.50.40">
    <property type="match status" value="1"/>
</dbReference>
<comment type="similarity">
    <text evidence="4">Belongs to the FKBP-type PPIase family.</text>
</comment>
<dbReference type="KEGG" id="nia:A8C56_01330"/>
<dbReference type="Pfam" id="PF00254">
    <property type="entry name" value="FKBP_C"/>
    <property type="match status" value="1"/>
</dbReference>
<sequence>MKKALIIIIIATTLLGCLKNDDTPPCTNGLSLQQDRQIIDSFLSASHQTTSFTFDDQAALYYDIEDPGTGTNRPTTDSLVSFHYTGKLLNGTIIDSATVQPPPTMPLRNFGNLVYVPYALAKLTKGGKIRLIIPSSSAFGCRQMTGVNIVPPNSQLFYEYELTDMTPSY</sequence>
<organism evidence="6 7">
    <name type="scientific">Niabella ginsenosidivorans</name>
    <dbReference type="NCBI Taxonomy" id="1176587"/>
    <lineage>
        <taxon>Bacteria</taxon>
        <taxon>Pseudomonadati</taxon>
        <taxon>Bacteroidota</taxon>
        <taxon>Chitinophagia</taxon>
        <taxon>Chitinophagales</taxon>
        <taxon>Chitinophagaceae</taxon>
        <taxon>Niabella</taxon>
    </lineage>
</organism>
<keyword evidence="3 4" id="KW-0413">Isomerase</keyword>
<evidence type="ECO:0000256" key="1">
    <source>
        <dbReference type="ARBA" id="ARBA00000971"/>
    </source>
</evidence>
<dbReference type="STRING" id="1176587.A8C56_01330"/>
<dbReference type="PROSITE" id="PS50059">
    <property type="entry name" value="FKBP_PPIASE"/>
    <property type="match status" value="1"/>
</dbReference>
<dbReference type="SUPFAM" id="SSF54534">
    <property type="entry name" value="FKBP-like"/>
    <property type="match status" value="1"/>
</dbReference>
<dbReference type="EMBL" id="CP015772">
    <property type="protein sequence ID" value="ANH79793.1"/>
    <property type="molecule type" value="Genomic_DNA"/>
</dbReference>
<keyword evidence="7" id="KW-1185">Reference proteome</keyword>
<evidence type="ECO:0000313" key="6">
    <source>
        <dbReference type="EMBL" id="ANH79793.1"/>
    </source>
</evidence>
<gene>
    <name evidence="6" type="ORF">A8C56_01330</name>
</gene>